<evidence type="ECO:0000256" key="1">
    <source>
        <dbReference type="SAM" id="Phobius"/>
    </source>
</evidence>
<sequence>MQTTKRLKIKIWKNNIRCWWFKFFTQYFSYEINIICNYINYSLIKLLKFKIVQCFSLKGNKFLFLSYFFAKKRFYCALYFFMPSGLTIILDE</sequence>
<dbReference type="AlphaFoldDB" id="A0A9X7Q541"/>
<accession>A0A9X7Q541</accession>
<dbReference type="EMBL" id="QHMI01000012">
    <property type="protein sequence ID" value="PXB39482.1"/>
    <property type="molecule type" value="Genomic_DNA"/>
</dbReference>
<dbReference type="Proteomes" id="UP000246375">
    <property type="component" value="Unassembled WGS sequence"/>
</dbReference>
<organism evidence="2 3">
    <name type="scientific">Enterobacter hormaechei</name>
    <dbReference type="NCBI Taxonomy" id="158836"/>
    <lineage>
        <taxon>Bacteria</taxon>
        <taxon>Pseudomonadati</taxon>
        <taxon>Pseudomonadota</taxon>
        <taxon>Gammaproteobacteria</taxon>
        <taxon>Enterobacterales</taxon>
        <taxon>Enterobacteriaceae</taxon>
        <taxon>Enterobacter</taxon>
        <taxon>Enterobacter cloacae complex</taxon>
    </lineage>
</organism>
<reference evidence="2 3" key="1">
    <citation type="submission" date="2018-05" db="EMBL/GenBank/DDBJ databases">
        <title>Evaluation of testing and processing parameters for the GenePOC Carba assay.</title>
        <authorList>
            <person name="Walsh T.R."/>
        </authorList>
    </citation>
    <scope>NUCLEOTIDE SEQUENCE [LARGE SCALE GENOMIC DNA]</scope>
    <source>
        <strain evidence="2 3">PECIMP</strain>
    </source>
</reference>
<evidence type="ECO:0000313" key="2">
    <source>
        <dbReference type="EMBL" id="PXB39482.1"/>
    </source>
</evidence>
<evidence type="ECO:0000313" key="3">
    <source>
        <dbReference type="Proteomes" id="UP000246375"/>
    </source>
</evidence>
<keyword evidence="1" id="KW-0472">Membrane</keyword>
<comment type="caution">
    <text evidence="2">The sequence shown here is derived from an EMBL/GenBank/DDBJ whole genome shotgun (WGS) entry which is preliminary data.</text>
</comment>
<gene>
    <name evidence="2" type="ORF">DL189_16180</name>
</gene>
<protein>
    <submittedName>
        <fullName evidence="2">Uncharacterized protein</fullName>
    </submittedName>
</protein>
<name>A0A9X7Q541_9ENTR</name>
<keyword evidence="1" id="KW-0812">Transmembrane</keyword>
<feature type="transmembrane region" description="Helical" evidence="1">
    <location>
        <begin position="74"/>
        <end position="90"/>
    </location>
</feature>
<keyword evidence="1" id="KW-1133">Transmembrane helix</keyword>
<proteinExistence type="predicted"/>